<sequence>MSETAIQPLGRDQLEPAFALATEVFIAGSNVHRALGIGLEAYRAYLRPSFEAMVAEGLSFAATDAATGALAGCVIVTDFSKTGTAPARRDPALAPLIALTDALGSKYPRALGAGEAILVDMACVAEGYTGRGLYTALRGAAQDHAARRGFRWALGELSSAATQHVILGKMGHRALARVDFATFEFNGQRPFASITKPRGLVLSEGAL</sequence>
<dbReference type="Gene3D" id="3.40.630.30">
    <property type="match status" value="1"/>
</dbReference>
<keyword evidence="2" id="KW-1185">Reference proteome</keyword>
<dbReference type="InterPro" id="IPR016181">
    <property type="entry name" value="Acyl_CoA_acyltransferase"/>
</dbReference>
<proteinExistence type="predicted"/>
<dbReference type="Proteomes" id="UP000037178">
    <property type="component" value="Unassembled WGS sequence"/>
</dbReference>
<comment type="caution">
    <text evidence="1">The sequence shown here is derived from an EMBL/GenBank/DDBJ whole genome shotgun (WGS) entry which is preliminary data.</text>
</comment>
<protein>
    <recommendedName>
        <fullName evidence="3">N-acetyltransferase domain-containing protein</fullName>
    </recommendedName>
</protein>
<dbReference type="SUPFAM" id="SSF55729">
    <property type="entry name" value="Acyl-CoA N-acyltransferases (Nat)"/>
    <property type="match status" value="1"/>
</dbReference>
<accession>A0A0J9E963</accession>
<dbReference type="RefSeq" id="WP_049644822.1">
    <property type="nucleotide sequence ID" value="NZ_LFTY01000002.1"/>
</dbReference>
<dbReference type="PATRIC" id="fig|1675527.3.peg.4512"/>
<evidence type="ECO:0000313" key="1">
    <source>
        <dbReference type="EMBL" id="KMW59330.1"/>
    </source>
</evidence>
<organism evidence="1 2">
    <name type="scientific">Candidatus Rhodobacter oscarellae</name>
    <dbReference type="NCBI Taxonomy" id="1675527"/>
    <lineage>
        <taxon>Bacteria</taxon>
        <taxon>Pseudomonadati</taxon>
        <taxon>Pseudomonadota</taxon>
        <taxon>Alphaproteobacteria</taxon>
        <taxon>Rhodobacterales</taxon>
        <taxon>Rhodobacter group</taxon>
        <taxon>Rhodobacter</taxon>
    </lineage>
</organism>
<name>A0A0J9E963_9RHOB</name>
<reference evidence="1 2" key="1">
    <citation type="submission" date="2015-06" db="EMBL/GenBank/DDBJ databases">
        <title>Draft genome sequence of an Alphaproteobacteria species associated to the Mediterranean sponge Oscarella lobularis.</title>
        <authorList>
            <person name="Jourda C."/>
            <person name="Santini S."/>
            <person name="Claverie J.-M."/>
        </authorList>
    </citation>
    <scope>NUCLEOTIDE SEQUENCE [LARGE SCALE GENOMIC DNA]</scope>
    <source>
        <strain evidence="1">IGS</strain>
    </source>
</reference>
<evidence type="ECO:0008006" key="3">
    <source>
        <dbReference type="Google" id="ProtNLM"/>
    </source>
</evidence>
<dbReference type="STRING" id="1675527.AIOL_004312"/>
<dbReference type="OrthoDB" id="7849111at2"/>
<gene>
    <name evidence="1" type="ORF">AIOL_004312</name>
</gene>
<evidence type="ECO:0000313" key="2">
    <source>
        <dbReference type="Proteomes" id="UP000037178"/>
    </source>
</evidence>
<dbReference type="AlphaFoldDB" id="A0A0J9E963"/>
<dbReference type="EMBL" id="LFTY01000002">
    <property type="protein sequence ID" value="KMW59330.1"/>
    <property type="molecule type" value="Genomic_DNA"/>
</dbReference>